<dbReference type="InterPro" id="IPR026265">
    <property type="entry name" value="LptC"/>
</dbReference>
<proteinExistence type="inferred from homology"/>
<comment type="similarity">
    <text evidence="6">Belongs to the LptC family.</text>
</comment>
<dbReference type="STRING" id="1129374.AJE_06296"/>
<feature type="signal peptide" evidence="7">
    <location>
        <begin position="1"/>
        <end position="22"/>
    </location>
</feature>
<dbReference type="HAMAP" id="MF_01915">
    <property type="entry name" value="LPS_assembly_LptC"/>
    <property type="match status" value="1"/>
</dbReference>
<evidence type="ECO:0000256" key="5">
    <source>
        <dbReference type="ARBA" id="ARBA00023136"/>
    </source>
</evidence>
<dbReference type="Proteomes" id="UP000012046">
    <property type="component" value="Unassembled WGS sequence"/>
</dbReference>
<evidence type="ECO:0000256" key="1">
    <source>
        <dbReference type="ARBA" id="ARBA00022475"/>
    </source>
</evidence>
<dbReference type="eggNOG" id="COG3117">
    <property type="taxonomic scope" value="Bacteria"/>
</dbReference>
<accession>H3ZD41</accession>
<dbReference type="PANTHER" id="PTHR37481:SF1">
    <property type="entry name" value="LIPOPOLYSACCHARIDE EXPORT SYSTEM PROTEIN LPTC"/>
    <property type="match status" value="1"/>
</dbReference>
<comment type="function">
    <text evidence="6">Involved in the assembly of lipopolysaccharide (LPS). Required for the translocation of LPS from the inner membrane to the outer membrane. Facilitates the transfer of LPS from the inner membrane to the periplasmic protein LptA. Could be a docking site for LptA.</text>
</comment>
<evidence type="ECO:0000313" key="8">
    <source>
        <dbReference type="EMBL" id="EHR41474.1"/>
    </source>
</evidence>
<protein>
    <recommendedName>
        <fullName evidence="6">Lipopolysaccharide export system protein LptC</fullName>
    </recommendedName>
</protein>
<keyword evidence="4 6" id="KW-1133">Transmembrane helix</keyword>
<keyword evidence="5 6" id="KW-0472">Membrane</keyword>
<evidence type="ECO:0000256" key="3">
    <source>
        <dbReference type="ARBA" id="ARBA00022692"/>
    </source>
</evidence>
<dbReference type="Gene3D" id="2.60.450.10">
    <property type="entry name" value="Lipopolysaccharide (LPS) transport protein A like domain"/>
    <property type="match status" value="1"/>
</dbReference>
<dbReference type="NCBIfam" id="TIGR04409">
    <property type="entry name" value="LptC_YrbK"/>
    <property type="match status" value="1"/>
</dbReference>
<gene>
    <name evidence="6" type="primary">lptC</name>
    <name evidence="8" type="ORF">AJE_06296</name>
</gene>
<feature type="chain" id="PRO_5003591039" description="Lipopolysaccharide export system protein LptC" evidence="7">
    <location>
        <begin position="23"/>
        <end position="184"/>
    </location>
</feature>
<comment type="subunit">
    <text evidence="6">Component of the lipopolysaccharide transport and assembly complex. Interacts with LptA and the LptBFG transporter complex.</text>
</comment>
<evidence type="ECO:0000256" key="4">
    <source>
        <dbReference type="ARBA" id="ARBA00022989"/>
    </source>
</evidence>
<comment type="subcellular location">
    <subcellularLocation>
        <location evidence="6">Cell inner membrane</location>
        <topology evidence="6">Single-pass membrane protein</topology>
    </subcellularLocation>
</comment>
<dbReference type="PANTHER" id="PTHR37481">
    <property type="entry name" value="LIPOPOLYSACCHARIDE EXPORT SYSTEM PROTEIN LPTC"/>
    <property type="match status" value="1"/>
</dbReference>
<dbReference type="GO" id="GO:0030288">
    <property type="term" value="C:outer membrane-bounded periplasmic space"/>
    <property type="evidence" value="ECO:0007669"/>
    <property type="project" value="TreeGrafter"/>
</dbReference>
<evidence type="ECO:0000313" key="9">
    <source>
        <dbReference type="Proteomes" id="UP000012046"/>
    </source>
</evidence>
<keyword evidence="1 6" id="KW-1003">Cell membrane</keyword>
<dbReference type="Pfam" id="PF06835">
    <property type="entry name" value="LptC"/>
    <property type="match status" value="1"/>
</dbReference>
<sequence length="184" mass="21332">MRKFFVLSVTALVLLAAYLWFAPQGGDTDRQADREFLPDYIAENLTLRVYDQQGYIADHLQAKRLEHFEQLGFTQFELPRYTLFNDEHQAAWEISSQQGIWFPEDKIILEQQVLLRNLLPGEFIEQVETASLQMLLPEKTLQTHERVRLSGPGFYILGIGLQADLTAQHLVLQKHLETVYANEN</sequence>
<evidence type="ECO:0000256" key="7">
    <source>
        <dbReference type="SAM" id="SignalP"/>
    </source>
</evidence>
<dbReference type="PATRIC" id="fig|1129374.4.peg.1264"/>
<comment type="caution">
    <text evidence="8">The sequence shown here is derived from an EMBL/GenBank/DDBJ whole genome shotgun (WGS) entry which is preliminary data.</text>
</comment>
<dbReference type="GO" id="GO:0005886">
    <property type="term" value="C:plasma membrane"/>
    <property type="evidence" value="ECO:0007669"/>
    <property type="project" value="UniProtKB-SubCell"/>
</dbReference>
<keyword evidence="3 6" id="KW-0812">Transmembrane</keyword>
<evidence type="ECO:0000256" key="2">
    <source>
        <dbReference type="ARBA" id="ARBA00022519"/>
    </source>
</evidence>
<dbReference type="GO" id="GO:0015221">
    <property type="term" value="F:lipopolysaccharide transmembrane transporter activity"/>
    <property type="evidence" value="ECO:0007669"/>
    <property type="project" value="InterPro"/>
</dbReference>
<dbReference type="InterPro" id="IPR052363">
    <property type="entry name" value="LPS_export_LptC"/>
</dbReference>
<organism evidence="8 9">
    <name type="scientific">Alishewanella jeotgali KCTC 22429</name>
    <dbReference type="NCBI Taxonomy" id="1129374"/>
    <lineage>
        <taxon>Bacteria</taxon>
        <taxon>Pseudomonadati</taxon>
        <taxon>Pseudomonadota</taxon>
        <taxon>Gammaproteobacteria</taxon>
        <taxon>Alteromonadales</taxon>
        <taxon>Alteromonadaceae</taxon>
        <taxon>Alishewanella</taxon>
    </lineage>
</organism>
<name>H3ZD41_9ALTE</name>
<dbReference type="RefSeq" id="WP_008606867.1">
    <property type="nucleotide sequence ID" value="NZ_AHTH01000013.1"/>
</dbReference>
<reference evidence="8 9" key="1">
    <citation type="journal article" date="2012" name="J. Bacteriol.">
        <title>Genome Sequence of Extracellular-Protease-Producing Alishewanella jeotgali Isolated from Traditional Korean Fermented Seafood.</title>
        <authorList>
            <person name="Jung J."/>
            <person name="Chun J."/>
            <person name="Park W."/>
        </authorList>
    </citation>
    <scope>NUCLEOTIDE SEQUENCE [LARGE SCALE GENOMIC DNA]</scope>
    <source>
        <strain evidence="8 9">KCTC 22429</strain>
    </source>
</reference>
<dbReference type="AlphaFoldDB" id="H3ZD41"/>
<evidence type="ECO:0000256" key="6">
    <source>
        <dbReference type="HAMAP-Rule" id="MF_01915"/>
    </source>
</evidence>
<dbReference type="GO" id="GO:0043165">
    <property type="term" value="P:Gram-negative-bacterium-type cell outer membrane assembly"/>
    <property type="evidence" value="ECO:0007669"/>
    <property type="project" value="UniProtKB-UniRule"/>
</dbReference>
<dbReference type="InterPro" id="IPR010664">
    <property type="entry name" value="LipoPS_assembly_LptC-rel"/>
</dbReference>
<dbReference type="PIRSF" id="PIRSF028513">
    <property type="entry name" value="LptC"/>
    <property type="match status" value="1"/>
</dbReference>
<dbReference type="GO" id="GO:0017089">
    <property type="term" value="F:glycolipid transfer activity"/>
    <property type="evidence" value="ECO:0007669"/>
    <property type="project" value="TreeGrafter"/>
</dbReference>
<keyword evidence="7" id="KW-0732">Signal</keyword>
<keyword evidence="9" id="KW-1185">Reference proteome</keyword>
<dbReference type="EMBL" id="AHTH01000013">
    <property type="protein sequence ID" value="EHR41474.1"/>
    <property type="molecule type" value="Genomic_DNA"/>
</dbReference>
<keyword evidence="2 6" id="KW-0997">Cell inner membrane</keyword>